<dbReference type="EC" id="2.3.1.274" evidence="8 10"/>
<keyword evidence="3 10" id="KW-0444">Lipid biosynthesis</keyword>
<evidence type="ECO:0000256" key="8">
    <source>
        <dbReference type="ARBA" id="ARBA00024069"/>
    </source>
</evidence>
<dbReference type="GO" id="GO:0005737">
    <property type="term" value="C:cytoplasm"/>
    <property type="evidence" value="ECO:0007669"/>
    <property type="project" value="UniProtKB-SubCell"/>
</dbReference>
<protein>
    <recommendedName>
        <fullName evidence="8 10">Phosphate acyltransferase</fullName>
        <ecNumber evidence="8 10">2.3.1.274</ecNumber>
    </recommendedName>
    <alternativeName>
        <fullName evidence="10">Acyl-ACP phosphotransacylase</fullName>
    </alternativeName>
    <alternativeName>
        <fullName evidence="10">Acyl-[acyl-carrier-protein]--phosphate acyltransferase</fullName>
    </alternativeName>
    <alternativeName>
        <fullName evidence="10">Phosphate-acyl-ACP acyltransferase</fullName>
    </alternativeName>
</protein>
<evidence type="ECO:0000256" key="3">
    <source>
        <dbReference type="ARBA" id="ARBA00022516"/>
    </source>
</evidence>
<comment type="subunit">
    <text evidence="9 10">Homodimer. Probably interacts with PlsY.</text>
</comment>
<dbReference type="PANTHER" id="PTHR30100:SF1">
    <property type="entry name" value="PHOSPHATE ACYLTRANSFERASE"/>
    <property type="match status" value="1"/>
</dbReference>
<accession>A0A8J3NCU5</accession>
<keyword evidence="5 10" id="KW-0443">Lipid metabolism</keyword>
<organism evidence="11 12">
    <name type="scientific">Actinocatenispora rupis</name>
    <dbReference type="NCBI Taxonomy" id="519421"/>
    <lineage>
        <taxon>Bacteria</taxon>
        <taxon>Bacillati</taxon>
        <taxon>Actinomycetota</taxon>
        <taxon>Actinomycetes</taxon>
        <taxon>Micromonosporales</taxon>
        <taxon>Micromonosporaceae</taxon>
        <taxon>Actinocatenispora</taxon>
    </lineage>
</organism>
<evidence type="ECO:0000256" key="1">
    <source>
        <dbReference type="ARBA" id="ARBA00001232"/>
    </source>
</evidence>
<comment type="subcellular location">
    <subcellularLocation>
        <location evidence="10">Cytoplasm</location>
    </subcellularLocation>
    <text evidence="10">Associated with the membrane possibly through PlsY.</text>
</comment>
<keyword evidence="6 10" id="KW-0594">Phospholipid biosynthesis</keyword>
<dbReference type="InterPro" id="IPR003664">
    <property type="entry name" value="FA_synthesis"/>
</dbReference>
<evidence type="ECO:0000313" key="12">
    <source>
        <dbReference type="Proteomes" id="UP000612808"/>
    </source>
</evidence>
<comment type="function">
    <text evidence="10">Catalyzes the reversible formation of acyl-phosphate (acyl-PO(4)) from acyl-[acyl-carrier-protein] (acyl-ACP). This enzyme utilizes acyl-ACP as fatty acyl donor, but not acyl-CoA.</text>
</comment>
<comment type="caution">
    <text evidence="11">The sequence shown here is derived from an EMBL/GenBank/DDBJ whole genome shotgun (WGS) entry which is preliminary data.</text>
</comment>
<reference evidence="11" key="1">
    <citation type="submission" date="2021-01" db="EMBL/GenBank/DDBJ databases">
        <title>Whole genome shotgun sequence of Actinocatenispora rupis NBRC 107355.</title>
        <authorList>
            <person name="Komaki H."/>
            <person name="Tamura T."/>
        </authorList>
    </citation>
    <scope>NUCLEOTIDE SEQUENCE</scope>
    <source>
        <strain evidence="11">NBRC 107355</strain>
    </source>
</reference>
<dbReference type="AlphaFoldDB" id="A0A8J3NCU5"/>
<evidence type="ECO:0000256" key="10">
    <source>
        <dbReference type="HAMAP-Rule" id="MF_00019"/>
    </source>
</evidence>
<comment type="pathway">
    <text evidence="10">Lipid metabolism; phospholipid metabolism.</text>
</comment>
<evidence type="ECO:0000313" key="11">
    <source>
        <dbReference type="EMBL" id="GID14361.1"/>
    </source>
</evidence>
<dbReference type="PIRSF" id="PIRSF002465">
    <property type="entry name" value="Phsphlp_syn_PlsX"/>
    <property type="match status" value="1"/>
</dbReference>
<dbReference type="Proteomes" id="UP000612808">
    <property type="component" value="Unassembled WGS sequence"/>
</dbReference>
<dbReference type="UniPathway" id="UPA00085"/>
<comment type="catalytic activity">
    <reaction evidence="1 10">
        <text>a fatty acyl-[ACP] + phosphate = an acyl phosphate + holo-[ACP]</text>
        <dbReference type="Rhea" id="RHEA:42292"/>
        <dbReference type="Rhea" id="RHEA-COMP:9685"/>
        <dbReference type="Rhea" id="RHEA-COMP:14125"/>
        <dbReference type="ChEBI" id="CHEBI:43474"/>
        <dbReference type="ChEBI" id="CHEBI:59918"/>
        <dbReference type="ChEBI" id="CHEBI:64479"/>
        <dbReference type="ChEBI" id="CHEBI:138651"/>
        <dbReference type="EC" id="2.3.1.274"/>
    </reaction>
</comment>
<dbReference type="RefSeq" id="WP_203662193.1">
    <property type="nucleotide sequence ID" value="NZ_BAAAZM010000030.1"/>
</dbReference>
<keyword evidence="2 10" id="KW-0963">Cytoplasm</keyword>
<comment type="similarity">
    <text evidence="10">Belongs to the PlsX family.</text>
</comment>
<evidence type="ECO:0000256" key="5">
    <source>
        <dbReference type="ARBA" id="ARBA00023098"/>
    </source>
</evidence>
<dbReference type="Pfam" id="PF02504">
    <property type="entry name" value="FA_synthesis"/>
    <property type="match status" value="1"/>
</dbReference>
<evidence type="ECO:0000256" key="7">
    <source>
        <dbReference type="ARBA" id="ARBA00023264"/>
    </source>
</evidence>
<evidence type="ECO:0000256" key="9">
    <source>
        <dbReference type="ARBA" id="ARBA00046608"/>
    </source>
</evidence>
<gene>
    <name evidence="10" type="primary">plsX</name>
    <name evidence="11" type="ORF">Aru02nite_52500</name>
</gene>
<dbReference type="Gene3D" id="3.40.718.10">
    <property type="entry name" value="Isopropylmalate Dehydrogenase"/>
    <property type="match status" value="1"/>
</dbReference>
<dbReference type="SUPFAM" id="SSF53659">
    <property type="entry name" value="Isocitrate/Isopropylmalate dehydrogenase-like"/>
    <property type="match status" value="1"/>
</dbReference>
<dbReference type="InterPro" id="IPR012281">
    <property type="entry name" value="Phospholipid_synth_PlsX-like"/>
</dbReference>
<dbReference type="HAMAP" id="MF_00019">
    <property type="entry name" value="PlsX"/>
    <property type="match status" value="1"/>
</dbReference>
<dbReference type="EMBL" id="BOMB01000031">
    <property type="protein sequence ID" value="GID14361.1"/>
    <property type="molecule type" value="Genomic_DNA"/>
</dbReference>
<keyword evidence="12" id="KW-1185">Reference proteome</keyword>
<sequence length="322" mass="32510">MTRSERRAARIAVDLLGGDDAPAVVVDGALLALDADASLRLVPVGPPSVVDGLLARIPAALRSRVDPVPVDEGERTPVRTAVGLVAADRADAVISAGSTAATVTAAVAYCGRYPGLSRPALAVTVPARRGRLILLDVGASPSPDAADLVRHAVLGAAYAQATLDVPEPRVGLLSIGSEPGSGDTLRRTADGLLTAADLPAGRYVGLVEGHDVPLGGVEVVVTDGFTGNVLLKGVEGTLRLAGGRHAEGVPRAAALLGVGGPVVVCHGAAGGPDLASGIAFAARLVTDGVTDRVARIDHAFLRQDRAPGVPDREWTTGTGGRR</sequence>
<dbReference type="GO" id="GO:0008654">
    <property type="term" value="P:phospholipid biosynthetic process"/>
    <property type="evidence" value="ECO:0007669"/>
    <property type="project" value="UniProtKB-KW"/>
</dbReference>
<keyword evidence="7 10" id="KW-1208">Phospholipid metabolism</keyword>
<dbReference type="PANTHER" id="PTHR30100">
    <property type="entry name" value="FATTY ACID/PHOSPHOLIPID SYNTHESIS PROTEIN PLSX"/>
    <property type="match status" value="1"/>
</dbReference>
<dbReference type="GO" id="GO:0043811">
    <property type="term" value="F:phosphate:acyl-[acyl carrier protein] acyltransferase activity"/>
    <property type="evidence" value="ECO:0007669"/>
    <property type="project" value="UniProtKB-UniRule"/>
</dbReference>
<dbReference type="GO" id="GO:0006633">
    <property type="term" value="P:fatty acid biosynthetic process"/>
    <property type="evidence" value="ECO:0007669"/>
    <property type="project" value="UniProtKB-UniRule"/>
</dbReference>
<proteinExistence type="inferred from homology"/>
<evidence type="ECO:0000256" key="6">
    <source>
        <dbReference type="ARBA" id="ARBA00023209"/>
    </source>
</evidence>
<evidence type="ECO:0000256" key="4">
    <source>
        <dbReference type="ARBA" id="ARBA00022679"/>
    </source>
</evidence>
<evidence type="ECO:0000256" key="2">
    <source>
        <dbReference type="ARBA" id="ARBA00022490"/>
    </source>
</evidence>
<keyword evidence="4 10" id="KW-0808">Transferase</keyword>
<name>A0A8J3NCU5_9ACTN</name>